<comment type="caution">
    <text evidence="1">The sequence shown here is derived from an EMBL/GenBank/DDBJ whole genome shotgun (WGS) entry which is preliminary data.</text>
</comment>
<dbReference type="AlphaFoldDB" id="A0A1G2KUM0"/>
<protein>
    <submittedName>
        <fullName evidence="1">Uncharacterized protein</fullName>
    </submittedName>
</protein>
<name>A0A1G2KUM0_9BACT</name>
<sequence length="117" mass="13200">MEYIAHVYEANNDLPCGDYHIRMCFEKKAHISYGPGGVDDSANLCGLGWSVGPCDWSCAPKPEEVPEEIHRDLTAFLADFTPRSGSTEPQAPYDAHEEWVQSWRGKEGDWAIDPEWD</sequence>
<dbReference type="Proteomes" id="UP000177811">
    <property type="component" value="Unassembled WGS sequence"/>
</dbReference>
<reference evidence="1 2" key="1">
    <citation type="journal article" date="2016" name="Nat. Commun.">
        <title>Thousands of microbial genomes shed light on interconnected biogeochemical processes in an aquifer system.</title>
        <authorList>
            <person name="Anantharaman K."/>
            <person name="Brown C.T."/>
            <person name="Hug L.A."/>
            <person name="Sharon I."/>
            <person name="Castelle C.J."/>
            <person name="Probst A.J."/>
            <person name="Thomas B.C."/>
            <person name="Singh A."/>
            <person name="Wilkins M.J."/>
            <person name="Karaoz U."/>
            <person name="Brodie E.L."/>
            <person name="Williams K.H."/>
            <person name="Hubbard S.S."/>
            <person name="Banfield J.F."/>
        </authorList>
    </citation>
    <scope>NUCLEOTIDE SEQUENCE [LARGE SCALE GENOMIC DNA]</scope>
</reference>
<organism evidence="1 2">
    <name type="scientific">Candidatus Sungbacteria bacterium RIFCSPHIGHO2_02_FULL_51_29</name>
    <dbReference type="NCBI Taxonomy" id="1802273"/>
    <lineage>
        <taxon>Bacteria</taxon>
        <taxon>Candidatus Sungiibacteriota</taxon>
    </lineage>
</organism>
<evidence type="ECO:0000313" key="1">
    <source>
        <dbReference type="EMBL" id="OHA02332.1"/>
    </source>
</evidence>
<gene>
    <name evidence="1" type="ORF">A3C16_04225</name>
</gene>
<evidence type="ECO:0000313" key="2">
    <source>
        <dbReference type="Proteomes" id="UP000177811"/>
    </source>
</evidence>
<proteinExistence type="predicted"/>
<dbReference type="EMBL" id="MHQL01000039">
    <property type="protein sequence ID" value="OHA02332.1"/>
    <property type="molecule type" value="Genomic_DNA"/>
</dbReference>
<accession>A0A1G2KUM0</accession>